<dbReference type="OrthoDB" id="79562at2759"/>
<dbReference type="FunFam" id="3.30.2010.30:FF:000001">
    <property type="entry name" value="Leukotriene A(4) hydrolase"/>
    <property type="match status" value="1"/>
</dbReference>
<dbReference type="InterPro" id="IPR034015">
    <property type="entry name" value="M1_LTA4H"/>
</dbReference>
<sequence>MRLHSLVTGSASLLRDPNSVANIDVFQTTHIHLAWDVDFDTSTIDGTATLTLKRVGDGNQLVLDCSHLVIHNIIETNDLSSAPLNHDFKPSASLFGGSLTITLPEGRDTYTISINYATTDKSSALQWLTPEQTLGKVYPYLFSQCQAIHARTMLPCQDTPAIKATYSASVRVPSPLNAVMSANRRKESEASSSEGRYFEFKQTTPIPAYLIAIAVGDIHSKEIGPRSVVWSETKNLEAAAEEFSETEAFIETAESLVGPYVWERYDILVLPPSFPYGGMENPCLTFITPSLIAGDKSLVNVLAHEISHSWTGNLVSCASWEHFWLNEGFTRFLERKILAKARSEAERQLRSTTGLSALKEDLEFLKNGPLTQLVPDLSADSPDDAFSQVPYEKGYMLLYTLEQLVGAKKFETCFRAHIEKFAGRSIDTDQFKTFIMYHFVDDHPVHQQLVKFPWDEWFYGTGLGPSTPTFSEELVTPCKQLAESWIETDITNEMEFGDIGAMHNNPSSMNGAASENAPNDYGKWHSRLWKETGVINEIEFSSLGAWQKVLFFGNLLESEHVLSVKMINKIADDYSLHTCTNVEVLLKWYQLCIKSRAIRFYEMAAHYAVAHGRMRYNRPIYRALYNSGPIGQDLALETFKLHRAVYHPIAVQMISKDLNLEL</sequence>
<keyword evidence="12" id="KW-0031">Aminopeptidase</keyword>
<evidence type="ECO:0000256" key="8">
    <source>
        <dbReference type="ARBA" id="ARBA00023049"/>
    </source>
</evidence>
<dbReference type="FunFam" id="2.60.40.1730:FF:000004">
    <property type="entry name" value="Leukotriene A(4) hydrolase"/>
    <property type="match status" value="1"/>
</dbReference>
<comment type="similarity">
    <text evidence="2">Belongs to the peptidase M1 family.</text>
</comment>
<dbReference type="SUPFAM" id="SSF63737">
    <property type="entry name" value="Leukotriene A4 hydrolase N-terminal domain"/>
    <property type="match status" value="1"/>
</dbReference>
<feature type="binding site" evidence="10">
    <location>
        <position position="304"/>
    </location>
    <ligand>
        <name>Zn(2+)</name>
        <dbReference type="ChEBI" id="CHEBI:29105"/>
        <note>catalytic</note>
    </ligand>
</feature>
<dbReference type="PANTHER" id="PTHR45726">
    <property type="entry name" value="LEUKOTRIENE A-4 HYDROLASE"/>
    <property type="match status" value="1"/>
</dbReference>
<protein>
    <submittedName>
        <fullName evidence="12">Leukotriene A-4 hydrolase/aminopeptidase</fullName>
    </submittedName>
</protein>
<dbReference type="CDD" id="cd09599">
    <property type="entry name" value="M1_LTA4H"/>
    <property type="match status" value="1"/>
</dbReference>
<dbReference type="PRINTS" id="PR00756">
    <property type="entry name" value="ALADIPTASE"/>
</dbReference>
<dbReference type="InterPro" id="IPR027268">
    <property type="entry name" value="Peptidase_M4/M1_CTD_sf"/>
</dbReference>
<evidence type="ECO:0000256" key="6">
    <source>
        <dbReference type="ARBA" id="ARBA00022801"/>
    </source>
</evidence>
<dbReference type="Proteomes" id="UP000240830">
    <property type="component" value="Unassembled WGS sequence"/>
</dbReference>
<feature type="active site" description="Proton donor" evidence="9">
    <location>
        <position position="391"/>
    </location>
</feature>
<dbReference type="InterPro" id="IPR045357">
    <property type="entry name" value="Aminopeptidase_N-like_N"/>
</dbReference>
<dbReference type="Gene3D" id="2.60.40.1730">
    <property type="entry name" value="tricorn interacting facor f3 domain"/>
    <property type="match status" value="1"/>
</dbReference>
<dbReference type="SUPFAM" id="SSF48371">
    <property type="entry name" value="ARM repeat"/>
    <property type="match status" value="1"/>
</dbReference>
<comment type="cofactor">
    <cofactor evidence="10">
        <name>Zn(2+)</name>
        <dbReference type="ChEBI" id="CHEBI:29105"/>
    </cofactor>
    <text evidence="10">Binds 1 zinc ion per subunit.</text>
</comment>
<reference evidence="12 13" key="1">
    <citation type="submission" date="2016-10" db="EMBL/GenBank/DDBJ databases">
        <title>The genome of Paramicrosporidium saccamoebae is the missing link in understanding Cryptomycota and Microsporidia evolution.</title>
        <authorList>
            <person name="Quandt C.A."/>
            <person name="Beaudet D."/>
            <person name="Corsaro D."/>
            <person name="Michel R."/>
            <person name="Corradi N."/>
            <person name="James T."/>
        </authorList>
    </citation>
    <scope>NUCLEOTIDE SEQUENCE [LARGE SCALE GENOMIC DNA]</scope>
    <source>
        <strain evidence="12 13">KSL3</strain>
    </source>
</reference>
<dbReference type="InterPro" id="IPR015211">
    <property type="entry name" value="Peptidase_M1_C"/>
</dbReference>
<dbReference type="Gene3D" id="1.10.390.10">
    <property type="entry name" value="Neutral Protease Domain 2"/>
    <property type="match status" value="1"/>
</dbReference>
<keyword evidence="6 12" id="KW-0378">Hydrolase</keyword>
<evidence type="ECO:0000256" key="3">
    <source>
        <dbReference type="ARBA" id="ARBA00022490"/>
    </source>
</evidence>
<dbReference type="PANTHER" id="PTHR45726:SF3">
    <property type="entry name" value="LEUKOTRIENE A-4 HYDROLASE"/>
    <property type="match status" value="1"/>
</dbReference>
<proteinExistence type="inferred from homology"/>
<evidence type="ECO:0000256" key="4">
    <source>
        <dbReference type="ARBA" id="ARBA00022670"/>
    </source>
</evidence>
<dbReference type="AlphaFoldDB" id="A0A2H9TFW1"/>
<organism evidence="12 13">
    <name type="scientific">Paramicrosporidium saccamoebae</name>
    <dbReference type="NCBI Taxonomy" id="1246581"/>
    <lineage>
        <taxon>Eukaryota</taxon>
        <taxon>Fungi</taxon>
        <taxon>Fungi incertae sedis</taxon>
        <taxon>Cryptomycota</taxon>
        <taxon>Cryptomycota incertae sedis</taxon>
        <taxon>Paramicrosporidium</taxon>
    </lineage>
</organism>
<dbReference type="InterPro" id="IPR014782">
    <property type="entry name" value="Peptidase_M1_dom"/>
</dbReference>
<evidence type="ECO:0000259" key="11">
    <source>
        <dbReference type="SMART" id="SM01263"/>
    </source>
</evidence>
<dbReference type="STRING" id="1246581.A0A2H9TFW1"/>
<evidence type="ECO:0000256" key="9">
    <source>
        <dbReference type="PIRSR" id="PIRSR634015-1"/>
    </source>
</evidence>
<dbReference type="InterPro" id="IPR001930">
    <property type="entry name" value="Peptidase_M1"/>
</dbReference>
<comment type="subcellular location">
    <subcellularLocation>
        <location evidence="1">Cytoplasm</location>
    </subcellularLocation>
</comment>
<keyword evidence="3" id="KW-0963">Cytoplasm</keyword>
<keyword evidence="4" id="KW-0645">Protease</keyword>
<accession>A0A2H9TFW1</accession>
<keyword evidence="7 10" id="KW-0862">Zinc</keyword>
<dbReference type="GO" id="GO:0008237">
    <property type="term" value="F:metallopeptidase activity"/>
    <property type="evidence" value="ECO:0007669"/>
    <property type="project" value="UniProtKB-KW"/>
</dbReference>
<dbReference type="GO" id="GO:0004301">
    <property type="term" value="F:epoxide hydrolase activity"/>
    <property type="evidence" value="ECO:0007669"/>
    <property type="project" value="TreeGrafter"/>
</dbReference>
<evidence type="ECO:0000256" key="1">
    <source>
        <dbReference type="ARBA" id="ARBA00004496"/>
    </source>
</evidence>
<evidence type="ECO:0000256" key="5">
    <source>
        <dbReference type="ARBA" id="ARBA00022723"/>
    </source>
</evidence>
<dbReference type="Pfam" id="PF01433">
    <property type="entry name" value="Peptidase_M1"/>
    <property type="match status" value="1"/>
</dbReference>
<keyword evidence="13" id="KW-1185">Reference proteome</keyword>
<dbReference type="GO" id="GO:0004177">
    <property type="term" value="F:aminopeptidase activity"/>
    <property type="evidence" value="ECO:0007669"/>
    <property type="project" value="UniProtKB-KW"/>
</dbReference>
<dbReference type="GO" id="GO:0005829">
    <property type="term" value="C:cytosol"/>
    <property type="evidence" value="ECO:0007669"/>
    <property type="project" value="TreeGrafter"/>
</dbReference>
<feature type="domain" description="Peptidase M1 leukotriene A4 hydrolase/aminopeptidase C-terminal" evidence="11">
    <location>
        <begin position="508"/>
        <end position="658"/>
    </location>
</feature>
<dbReference type="Gene3D" id="3.30.2010.30">
    <property type="match status" value="1"/>
</dbReference>
<dbReference type="InterPro" id="IPR049980">
    <property type="entry name" value="LTA4H_cat"/>
</dbReference>
<dbReference type="InterPro" id="IPR042097">
    <property type="entry name" value="Aminopeptidase_N-like_N_sf"/>
</dbReference>
<dbReference type="Pfam" id="PF17900">
    <property type="entry name" value="Peptidase_M1_N"/>
    <property type="match status" value="1"/>
</dbReference>
<dbReference type="GO" id="GO:0006508">
    <property type="term" value="P:proteolysis"/>
    <property type="evidence" value="ECO:0007669"/>
    <property type="project" value="UniProtKB-KW"/>
</dbReference>
<gene>
    <name evidence="12" type="ORF">PSACC_03517</name>
</gene>
<evidence type="ECO:0000313" key="13">
    <source>
        <dbReference type="Proteomes" id="UP000240830"/>
    </source>
</evidence>
<dbReference type="SMART" id="SM01263">
    <property type="entry name" value="Leuk-A4-hydro_C"/>
    <property type="match status" value="1"/>
</dbReference>
<feature type="active site" description="Proton acceptor" evidence="9">
    <location>
        <position position="305"/>
    </location>
</feature>
<evidence type="ECO:0000313" key="12">
    <source>
        <dbReference type="EMBL" id="PJF16672.1"/>
    </source>
</evidence>
<dbReference type="Pfam" id="PF09127">
    <property type="entry name" value="Leuk-A4-hydro_C"/>
    <property type="match status" value="1"/>
</dbReference>
<dbReference type="InterPro" id="IPR016024">
    <property type="entry name" value="ARM-type_fold"/>
</dbReference>
<dbReference type="GO" id="GO:0008270">
    <property type="term" value="F:zinc ion binding"/>
    <property type="evidence" value="ECO:0007669"/>
    <property type="project" value="InterPro"/>
</dbReference>
<comment type="caution">
    <text evidence="12">The sequence shown here is derived from an EMBL/GenBank/DDBJ whole genome shotgun (WGS) entry which is preliminary data.</text>
</comment>
<feature type="binding site" evidence="10">
    <location>
        <position position="308"/>
    </location>
    <ligand>
        <name>Zn(2+)</name>
        <dbReference type="ChEBI" id="CHEBI:29105"/>
        <note>catalytic</note>
    </ligand>
</feature>
<keyword evidence="8" id="KW-0482">Metalloprotease</keyword>
<keyword evidence="5 10" id="KW-0479">Metal-binding</keyword>
<dbReference type="EMBL" id="MTSL01000209">
    <property type="protein sequence ID" value="PJF16672.1"/>
    <property type="molecule type" value="Genomic_DNA"/>
</dbReference>
<name>A0A2H9TFW1_9FUNG</name>
<evidence type="ECO:0000256" key="7">
    <source>
        <dbReference type="ARBA" id="ARBA00022833"/>
    </source>
</evidence>
<dbReference type="Gene3D" id="1.25.40.320">
    <property type="entry name" value="Peptidase M1, leukotriene A4 hydrolase/aminopeptidase C-terminal domain"/>
    <property type="match status" value="1"/>
</dbReference>
<feature type="binding site" evidence="10">
    <location>
        <position position="327"/>
    </location>
    <ligand>
        <name>Zn(2+)</name>
        <dbReference type="ChEBI" id="CHEBI:29105"/>
        <note>catalytic</note>
    </ligand>
</feature>
<dbReference type="SUPFAM" id="SSF55486">
    <property type="entry name" value="Metalloproteases ('zincins'), catalytic domain"/>
    <property type="match status" value="1"/>
</dbReference>
<dbReference type="InterPro" id="IPR038502">
    <property type="entry name" value="M1_LTA-4_hydro/amino_C_sf"/>
</dbReference>
<evidence type="ECO:0000256" key="10">
    <source>
        <dbReference type="PIRSR" id="PIRSR634015-3"/>
    </source>
</evidence>
<evidence type="ECO:0000256" key="2">
    <source>
        <dbReference type="ARBA" id="ARBA00010136"/>
    </source>
</evidence>